<organism evidence="7 8">
    <name type="scientific">Listeria monocytogenes serotype 1/2a (strain 10403S)</name>
    <dbReference type="NCBI Taxonomy" id="393133"/>
    <lineage>
        <taxon>Bacteria</taxon>
        <taxon>Bacillati</taxon>
        <taxon>Bacillota</taxon>
        <taxon>Bacilli</taxon>
        <taxon>Bacillales</taxon>
        <taxon>Listeriaceae</taxon>
        <taxon>Listeria</taxon>
    </lineage>
</organism>
<dbReference type="HOGENOM" id="CLU_068508_0_0_9"/>
<proteinExistence type="inferred from homology"/>
<dbReference type="GO" id="GO:0004170">
    <property type="term" value="F:dUTP diphosphatase activity"/>
    <property type="evidence" value="ECO:0007669"/>
    <property type="project" value="UniProtKB-EC"/>
</dbReference>
<comment type="similarity">
    <text evidence="1">Belongs to the dUTPase family.</text>
</comment>
<evidence type="ECO:0000259" key="6">
    <source>
        <dbReference type="Pfam" id="PF00692"/>
    </source>
</evidence>
<evidence type="ECO:0000313" key="7">
    <source>
        <dbReference type="EMBL" id="AEO06675.1"/>
    </source>
</evidence>
<protein>
    <recommendedName>
        <fullName evidence="2">dUTP diphosphatase</fullName>
        <ecNumber evidence="2">3.6.1.23</ecNumber>
    </recommendedName>
</protein>
<dbReference type="KEGG" id="lmt:LMRG_02765"/>
<dbReference type="Gene3D" id="2.70.40.10">
    <property type="match status" value="1"/>
</dbReference>
<dbReference type="InterPro" id="IPR033704">
    <property type="entry name" value="dUTPase_trimeric"/>
</dbReference>
<feature type="domain" description="dUTPase-like" evidence="6">
    <location>
        <begin position="24"/>
        <end position="154"/>
    </location>
</feature>
<keyword evidence="4" id="KW-0546">Nucleotide metabolism</keyword>
<sequence>MNKLKVRGFEVVNEASRKFPEQTISLPIRGDKGSAGYDFFSNETVTIVPGEKHIFWTDIKSYMQEDEVLNIYVRSSIGIKKGLLLCNGTGIIDSSYYSNPGNDGNIGIAIKNFSNEPVAIEAGERVAQGVFQKYLVADTDIVANESRVGGVGSTGR</sequence>
<dbReference type="SUPFAM" id="SSF51283">
    <property type="entry name" value="dUTPase-like"/>
    <property type="match status" value="1"/>
</dbReference>
<dbReference type="FunFam" id="2.70.40.10:FF:000026">
    <property type="entry name" value="dUTPase"/>
    <property type="match status" value="1"/>
</dbReference>
<reference evidence="8" key="1">
    <citation type="submission" date="2010-04" db="EMBL/GenBank/DDBJ databases">
        <title>The genome sequence of Listeria monocytogenes strain 10403S.</title>
        <authorList>
            <consortium name="The Broad Institute Genome Sequencing Platform"/>
            <consortium name="The Broad Institute Genome Sequencing Center for Infectious Disease."/>
            <person name="Borowsky M."/>
            <person name="Borodovsky M."/>
            <person name="Young S.K."/>
            <person name="Zeng Q."/>
            <person name="Koehrsen M."/>
            <person name="Fitzgerald M."/>
            <person name="Wiedmann M."/>
            <person name="Swaminathan B."/>
            <person name="Lauer P."/>
            <person name="Portnoy D."/>
            <person name="Cossart P."/>
            <person name="Buchrieser C."/>
            <person name="Higgins D."/>
            <person name="Abouelleil A."/>
            <person name="Alvarado L."/>
            <person name="Arachchi H.M."/>
            <person name="Berlin A."/>
            <person name="Borenstein D."/>
            <person name="Brown A."/>
            <person name="Chapman S.B."/>
            <person name="Chen Z."/>
            <person name="Dunbar C.D."/>
            <person name="Engels R."/>
            <person name="Freedman E."/>
            <person name="Gearin G."/>
            <person name="Gellesch M."/>
            <person name="Goldberg J."/>
            <person name="Griggs A."/>
            <person name="Gujja S."/>
            <person name="Heilman E."/>
            <person name="Heiman D."/>
            <person name="Howarth C."/>
            <person name="Jen D."/>
            <person name="Larson L."/>
            <person name="Lui A."/>
            <person name="MacDonald J."/>
            <person name="Mehta T."/>
            <person name="Montmayeur A."/>
            <person name="Neiman D."/>
            <person name="Park D."/>
            <person name="Pearson M."/>
            <person name="Priest M."/>
            <person name="Richards J."/>
            <person name="Roberts A."/>
            <person name="Saif S."/>
            <person name="Shea T."/>
            <person name="Shenoy N."/>
            <person name="Sisk P."/>
            <person name="Stolte C."/>
            <person name="Sykes S."/>
            <person name="Walk T."/>
            <person name="White J."/>
            <person name="Yandava C."/>
            <person name="Haas B."/>
            <person name="Nusbaum C."/>
            <person name="Birren B."/>
        </authorList>
    </citation>
    <scope>NUCLEOTIDE SEQUENCE [LARGE SCALE GENOMIC DNA]</scope>
    <source>
        <strain evidence="8">10403S</strain>
    </source>
</reference>
<evidence type="ECO:0000256" key="2">
    <source>
        <dbReference type="ARBA" id="ARBA00012379"/>
    </source>
</evidence>
<dbReference type="Proteomes" id="UP000001288">
    <property type="component" value="Chromosome"/>
</dbReference>
<dbReference type="Pfam" id="PF00692">
    <property type="entry name" value="dUTPase"/>
    <property type="match status" value="1"/>
</dbReference>
<evidence type="ECO:0000256" key="4">
    <source>
        <dbReference type="ARBA" id="ARBA00023080"/>
    </source>
</evidence>
<dbReference type="GO" id="GO:0046081">
    <property type="term" value="P:dUTP catabolic process"/>
    <property type="evidence" value="ECO:0007669"/>
    <property type="project" value="InterPro"/>
</dbReference>
<comment type="catalytic activity">
    <reaction evidence="5">
        <text>dUTP + H2O = dUMP + diphosphate + H(+)</text>
        <dbReference type="Rhea" id="RHEA:10248"/>
        <dbReference type="ChEBI" id="CHEBI:15377"/>
        <dbReference type="ChEBI" id="CHEBI:15378"/>
        <dbReference type="ChEBI" id="CHEBI:33019"/>
        <dbReference type="ChEBI" id="CHEBI:61555"/>
        <dbReference type="ChEBI" id="CHEBI:246422"/>
        <dbReference type="EC" id="3.6.1.23"/>
    </reaction>
</comment>
<evidence type="ECO:0000256" key="3">
    <source>
        <dbReference type="ARBA" id="ARBA00022801"/>
    </source>
</evidence>
<keyword evidence="3" id="KW-0378">Hydrolase</keyword>
<dbReference type="GO" id="GO:0006226">
    <property type="term" value="P:dUMP biosynthetic process"/>
    <property type="evidence" value="ECO:0007669"/>
    <property type="project" value="InterPro"/>
</dbReference>
<dbReference type="InterPro" id="IPR008181">
    <property type="entry name" value="dUTPase"/>
</dbReference>
<accession>A0A0H3GKT1</accession>
<name>A0A0H3GKT1_LISM4</name>
<evidence type="ECO:0000256" key="1">
    <source>
        <dbReference type="ARBA" id="ARBA00006581"/>
    </source>
</evidence>
<dbReference type="GO" id="GO:0000287">
    <property type="term" value="F:magnesium ion binding"/>
    <property type="evidence" value="ECO:0007669"/>
    <property type="project" value="InterPro"/>
</dbReference>
<dbReference type="PANTHER" id="PTHR11241">
    <property type="entry name" value="DEOXYURIDINE 5'-TRIPHOSPHATE NUCLEOTIDOHYDROLASE"/>
    <property type="match status" value="1"/>
</dbReference>
<evidence type="ECO:0000256" key="5">
    <source>
        <dbReference type="ARBA" id="ARBA00047686"/>
    </source>
</evidence>
<dbReference type="PANTHER" id="PTHR11241:SF0">
    <property type="entry name" value="DEOXYURIDINE 5'-TRIPHOSPHATE NUCLEOTIDOHYDROLASE"/>
    <property type="match status" value="1"/>
</dbReference>
<dbReference type="AlphaFoldDB" id="A0A0H3GKT1"/>
<dbReference type="InterPro" id="IPR029054">
    <property type="entry name" value="dUTPase-like"/>
</dbReference>
<gene>
    <name evidence="7" type="ordered locus">LMRG_02765</name>
</gene>
<dbReference type="CDD" id="cd07557">
    <property type="entry name" value="trimeric_dUTPase"/>
    <property type="match status" value="1"/>
</dbReference>
<dbReference type="EMBL" id="CP002002">
    <property type="protein sequence ID" value="AEO06675.1"/>
    <property type="molecule type" value="Genomic_DNA"/>
</dbReference>
<evidence type="ECO:0000313" key="8">
    <source>
        <dbReference type="Proteomes" id="UP000001288"/>
    </source>
</evidence>
<dbReference type="EC" id="3.6.1.23" evidence="2"/>
<dbReference type="InterPro" id="IPR036157">
    <property type="entry name" value="dUTPase-like_sf"/>
</dbReference>